<proteinExistence type="predicted"/>
<evidence type="ECO:0000256" key="1">
    <source>
        <dbReference type="SAM" id="Phobius"/>
    </source>
</evidence>
<keyword evidence="3" id="KW-1185">Reference proteome</keyword>
<feature type="transmembrane region" description="Helical" evidence="1">
    <location>
        <begin position="78"/>
        <end position="102"/>
    </location>
</feature>
<dbReference type="EMBL" id="AP027733">
    <property type="protein sequence ID" value="BDZ52626.1"/>
    <property type="molecule type" value="Genomic_DNA"/>
</dbReference>
<geneLocation type="plasmid" evidence="2 3">
    <name>pNBRC108728a</name>
</geneLocation>
<organism evidence="2 3">
    <name type="scientific">Frondihabitans sucicola</name>
    <dbReference type="NCBI Taxonomy" id="1268041"/>
    <lineage>
        <taxon>Bacteria</taxon>
        <taxon>Bacillati</taxon>
        <taxon>Actinomycetota</taxon>
        <taxon>Actinomycetes</taxon>
        <taxon>Micrococcales</taxon>
        <taxon>Microbacteriaceae</taxon>
        <taxon>Frondihabitans</taxon>
    </lineage>
</organism>
<keyword evidence="2" id="KW-0614">Plasmid</keyword>
<keyword evidence="1" id="KW-0812">Transmembrane</keyword>
<evidence type="ECO:0000313" key="2">
    <source>
        <dbReference type="EMBL" id="BDZ52626.1"/>
    </source>
</evidence>
<name>A0ABM8GVY1_9MICO</name>
<protein>
    <submittedName>
        <fullName evidence="2">Uncharacterized protein</fullName>
    </submittedName>
</protein>
<evidence type="ECO:0000313" key="3">
    <source>
        <dbReference type="Proteomes" id="UP001321486"/>
    </source>
</evidence>
<feature type="transmembrane region" description="Helical" evidence="1">
    <location>
        <begin position="6"/>
        <end position="31"/>
    </location>
</feature>
<sequence length="143" mass="16240">MDYIKLAGALVLLIPVCMLFTWPTWLIGLFRGRSMKPRFKASWAVAGRVRRYAFWYIPGVLGMMLAGFGLSHPSMSKLGIMLTLIAIPMFALSQYCAFWHAYLIGDKRYRKVAAESAARVAAEHKAWEDRREAALVEAEPDWV</sequence>
<keyword evidence="1" id="KW-1133">Transmembrane helix</keyword>
<dbReference type="RefSeq" id="WP_286346908.1">
    <property type="nucleotide sequence ID" value="NZ_AP027733.1"/>
</dbReference>
<keyword evidence="1" id="KW-0472">Membrane</keyword>
<feature type="transmembrane region" description="Helical" evidence="1">
    <location>
        <begin position="52"/>
        <end position="72"/>
    </location>
</feature>
<gene>
    <name evidence="2" type="ORF">GCM10025867_48670</name>
</gene>
<dbReference type="Proteomes" id="UP001321486">
    <property type="component" value="Plasmid pNBRC108728a"/>
</dbReference>
<accession>A0ABM8GVY1</accession>
<reference evidence="3" key="1">
    <citation type="journal article" date="2019" name="Int. J. Syst. Evol. Microbiol.">
        <title>The Global Catalogue of Microorganisms (GCM) 10K type strain sequencing project: providing services to taxonomists for standard genome sequencing and annotation.</title>
        <authorList>
            <consortium name="The Broad Institute Genomics Platform"/>
            <consortium name="The Broad Institute Genome Sequencing Center for Infectious Disease"/>
            <person name="Wu L."/>
            <person name="Ma J."/>
        </authorList>
    </citation>
    <scope>NUCLEOTIDE SEQUENCE [LARGE SCALE GENOMIC DNA]</scope>
    <source>
        <strain evidence="3">NBRC 108728</strain>
    </source>
</reference>